<evidence type="ECO:0000313" key="3">
    <source>
        <dbReference type="Proteomes" id="UP000029981"/>
    </source>
</evidence>
<reference evidence="2 3" key="1">
    <citation type="journal article" date="2009" name="Nat. Genet.">
        <title>The genome of the cucumber, Cucumis sativus L.</title>
        <authorList>
            <person name="Huang S."/>
            <person name="Li R."/>
            <person name="Zhang Z."/>
            <person name="Li L."/>
            <person name="Gu X."/>
            <person name="Fan W."/>
            <person name="Lucas W.J."/>
            <person name="Wang X."/>
            <person name="Xie B."/>
            <person name="Ni P."/>
            <person name="Ren Y."/>
            <person name="Zhu H."/>
            <person name="Li J."/>
            <person name="Lin K."/>
            <person name="Jin W."/>
            <person name="Fei Z."/>
            <person name="Li G."/>
            <person name="Staub J."/>
            <person name="Kilian A."/>
            <person name="van der Vossen E.A."/>
            <person name="Wu Y."/>
            <person name="Guo J."/>
            <person name="He J."/>
            <person name="Jia Z."/>
            <person name="Ren Y."/>
            <person name="Tian G."/>
            <person name="Lu Y."/>
            <person name="Ruan J."/>
            <person name="Qian W."/>
            <person name="Wang M."/>
            <person name="Huang Q."/>
            <person name="Li B."/>
            <person name="Xuan Z."/>
            <person name="Cao J."/>
            <person name="Asan"/>
            <person name="Wu Z."/>
            <person name="Zhang J."/>
            <person name="Cai Q."/>
            <person name="Bai Y."/>
            <person name="Zhao B."/>
            <person name="Han Y."/>
            <person name="Li Y."/>
            <person name="Li X."/>
            <person name="Wang S."/>
            <person name="Shi Q."/>
            <person name="Liu S."/>
            <person name="Cho W.K."/>
            <person name="Kim J.Y."/>
            <person name="Xu Y."/>
            <person name="Heller-Uszynska K."/>
            <person name="Miao H."/>
            <person name="Cheng Z."/>
            <person name="Zhang S."/>
            <person name="Wu J."/>
            <person name="Yang Y."/>
            <person name="Kang H."/>
            <person name="Li M."/>
            <person name="Liang H."/>
            <person name="Ren X."/>
            <person name="Shi Z."/>
            <person name="Wen M."/>
            <person name="Jian M."/>
            <person name="Yang H."/>
            <person name="Zhang G."/>
            <person name="Yang Z."/>
            <person name="Chen R."/>
            <person name="Liu S."/>
            <person name="Li J."/>
            <person name="Ma L."/>
            <person name="Liu H."/>
            <person name="Zhou Y."/>
            <person name="Zhao J."/>
            <person name="Fang X."/>
            <person name="Li G."/>
            <person name="Fang L."/>
            <person name="Li Y."/>
            <person name="Liu D."/>
            <person name="Zheng H."/>
            <person name="Zhang Y."/>
            <person name="Qin N."/>
            <person name="Li Z."/>
            <person name="Yang G."/>
            <person name="Yang S."/>
            <person name="Bolund L."/>
            <person name="Kristiansen K."/>
            <person name="Zheng H."/>
            <person name="Li S."/>
            <person name="Zhang X."/>
            <person name="Yang H."/>
            <person name="Wang J."/>
            <person name="Sun R."/>
            <person name="Zhang B."/>
            <person name="Jiang S."/>
            <person name="Wang J."/>
            <person name="Du Y."/>
            <person name="Li S."/>
        </authorList>
    </citation>
    <scope>NUCLEOTIDE SEQUENCE [LARGE SCALE GENOMIC DNA]</scope>
    <source>
        <strain evidence="3">cv. 9930</strain>
    </source>
</reference>
<dbReference type="OMA" id="AAIHIDE"/>
<dbReference type="Pfam" id="PF05553">
    <property type="entry name" value="DUF761"/>
    <property type="match status" value="1"/>
</dbReference>
<proteinExistence type="predicted"/>
<gene>
    <name evidence="2" type="ORF">Csa_3G135000</name>
</gene>
<feature type="region of interest" description="Disordered" evidence="1">
    <location>
        <begin position="118"/>
        <end position="144"/>
    </location>
</feature>
<dbReference type="Gramene" id="KGN56852">
    <property type="protein sequence ID" value="KGN56852"/>
    <property type="gene ID" value="Csa_3G135000"/>
</dbReference>
<dbReference type="KEGG" id="csv:101208604"/>
<evidence type="ECO:0008006" key="4">
    <source>
        <dbReference type="Google" id="ProtNLM"/>
    </source>
</evidence>
<reference evidence="2 3" key="3">
    <citation type="journal article" date="2010" name="BMC Genomics">
        <title>Transcriptome sequencing and comparative analysis of cucumber flowers with different sex types.</title>
        <authorList>
            <person name="Guo S."/>
            <person name="Zheng Y."/>
            <person name="Joung J.G."/>
            <person name="Liu S."/>
            <person name="Zhang Z."/>
            <person name="Crasta O.R."/>
            <person name="Sobral B.W."/>
            <person name="Xu Y."/>
            <person name="Huang S."/>
            <person name="Fei Z."/>
        </authorList>
    </citation>
    <scope>NUCLEOTIDE SEQUENCE [LARGE SCALE GENOMIC DNA]</scope>
    <source>
        <strain evidence="3">cv. 9930</strain>
    </source>
</reference>
<evidence type="ECO:0000313" key="2">
    <source>
        <dbReference type="EMBL" id="KGN56852.1"/>
    </source>
</evidence>
<accession>A0A0A0L896</accession>
<reference evidence="2 3" key="2">
    <citation type="journal article" date="2009" name="PLoS ONE">
        <title>An integrated genetic and cytogenetic map of the cucumber genome.</title>
        <authorList>
            <person name="Ren Y."/>
            <person name="Zhang Z."/>
            <person name="Liu J."/>
            <person name="Staub J.E."/>
            <person name="Han Y."/>
            <person name="Cheng Z."/>
            <person name="Li X."/>
            <person name="Lu J."/>
            <person name="Miao H."/>
            <person name="Kang H."/>
            <person name="Xie B."/>
            <person name="Gu X."/>
            <person name="Wang X."/>
            <person name="Du Y."/>
            <person name="Jin W."/>
            <person name="Huang S."/>
        </authorList>
    </citation>
    <scope>NUCLEOTIDE SEQUENCE [LARGE SCALE GENOMIC DNA]</scope>
    <source>
        <strain evidence="3">cv. 9930</strain>
    </source>
</reference>
<protein>
    <recommendedName>
        <fullName evidence="4">DUF761 domain-containing protein</fullName>
    </recommendedName>
</protein>
<name>A0A0A0L896_CUCSA</name>
<dbReference type="InterPro" id="IPR008480">
    <property type="entry name" value="DUF761_pln"/>
</dbReference>
<dbReference type="Proteomes" id="UP000029981">
    <property type="component" value="Chromosome 3"/>
</dbReference>
<keyword evidence="3" id="KW-1185">Reference proteome</keyword>
<dbReference type="AlphaFoldDB" id="A0A0A0L896"/>
<sequence>MSRITMEKKLRTAKKAWKKLTKSLQSKFHALNISKSINTAKRRLISAVQTSLRLLIPSKFHRRLLRRKSSPSSYYHRNQNKNQFLRHYDDQHFHNPNNFAAIHIDELFPDLSDPIAKRSGGEITETSRGKEVMKEAEKDNHDEETSIYSIEDAWKIVVASSPHLRPVDERAEEFIRKFRREIILEKEKSLLEFERMLARSAA</sequence>
<dbReference type="eggNOG" id="ENOG502S2SU">
    <property type="taxonomic scope" value="Eukaryota"/>
</dbReference>
<organism evidence="2 3">
    <name type="scientific">Cucumis sativus</name>
    <name type="common">Cucumber</name>
    <dbReference type="NCBI Taxonomy" id="3659"/>
    <lineage>
        <taxon>Eukaryota</taxon>
        <taxon>Viridiplantae</taxon>
        <taxon>Streptophyta</taxon>
        <taxon>Embryophyta</taxon>
        <taxon>Tracheophyta</taxon>
        <taxon>Spermatophyta</taxon>
        <taxon>Magnoliopsida</taxon>
        <taxon>eudicotyledons</taxon>
        <taxon>Gunneridae</taxon>
        <taxon>Pentapetalae</taxon>
        <taxon>rosids</taxon>
        <taxon>fabids</taxon>
        <taxon>Cucurbitales</taxon>
        <taxon>Cucurbitaceae</taxon>
        <taxon>Benincaseae</taxon>
        <taxon>Cucumis</taxon>
    </lineage>
</organism>
<dbReference type="EMBL" id="CM002924">
    <property type="protein sequence ID" value="KGN56852.1"/>
    <property type="molecule type" value="Genomic_DNA"/>
</dbReference>
<dbReference type="OrthoDB" id="1913960at2759"/>
<reference evidence="2 3" key="4">
    <citation type="journal article" date="2011" name="BMC Genomics">
        <title>RNA-Seq improves annotation of protein-coding genes in the cucumber genome.</title>
        <authorList>
            <person name="Li Z."/>
            <person name="Zhang Z."/>
            <person name="Yan P."/>
            <person name="Huang S."/>
            <person name="Fei Z."/>
            <person name="Lin K."/>
        </authorList>
    </citation>
    <scope>NUCLEOTIDE SEQUENCE [LARGE SCALE GENOMIC DNA]</scope>
    <source>
        <strain evidence="3">cv. 9930</strain>
    </source>
</reference>
<evidence type="ECO:0000256" key="1">
    <source>
        <dbReference type="SAM" id="MobiDB-lite"/>
    </source>
</evidence>